<name>A0A6L9MNA8_9HYPH</name>
<evidence type="ECO:0000259" key="4">
    <source>
        <dbReference type="Pfam" id="PF00195"/>
    </source>
</evidence>
<evidence type="ECO:0000259" key="5">
    <source>
        <dbReference type="Pfam" id="PF02797"/>
    </source>
</evidence>
<comment type="caution">
    <text evidence="6">The sequence shown here is derived from an EMBL/GenBank/DDBJ whole genome shotgun (WGS) entry which is preliminary data.</text>
</comment>
<evidence type="ECO:0000256" key="3">
    <source>
        <dbReference type="PIRSR" id="PIRSR000451-1"/>
    </source>
</evidence>
<dbReference type="InterPro" id="IPR012328">
    <property type="entry name" value="Chalcone/stilbene_synt_C"/>
</dbReference>
<dbReference type="EMBL" id="JAAAMJ010000041">
    <property type="protein sequence ID" value="NDV89389.1"/>
    <property type="molecule type" value="Genomic_DNA"/>
</dbReference>
<dbReference type="Gene3D" id="3.40.47.10">
    <property type="match status" value="2"/>
</dbReference>
<protein>
    <submittedName>
        <fullName evidence="6">Type III polyketide synthase</fullName>
    </submittedName>
</protein>
<organism evidence="6 7">
    <name type="scientific">Aurantimonas aggregata</name>
    <dbReference type="NCBI Taxonomy" id="2047720"/>
    <lineage>
        <taxon>Bacteria</taxon>
        <taxon>Pseudomonadati</taxon>
        <taxon>Pseudomonadota</taxon>
        <taxon>Alphaproteobacteria</taxon>
        <taxon>Hyphomicrobiales</taxon>
        <taxon>Aurantimonadaceae</taxon>
        <taxon>Aurantimonas</taxon>
    </lineage>
</organism>
<gene>
    <name evidence="6" type="ORF">GTW51_22305</name>
</gene>
<dbReference type="PANTHER" id="PTHR11877">
    <property type="entry name" value="HYDROXYMETHYLGLUTARYL-COA SYNTHASE"/>
    <property type="match status" value="1"/>
</dbReference>
<feature type="domain" description="Chalcone/stilbene synthase C-terminal" evidence="5">
    <location>
        <begin position="223"/>
        <end position="352"/>
    </location>
</feature>
<dbReference type="PANTHER" id="PTHR11877:SF46">
    <property type="entry name" value="TYPE III POLYKETIDE SYNTHASE A"/>
    <property type="match status" value="1"/>
</dbReference>
<dbReference type="InterPro" id="IPR001099">
    <property type="entry name" value="Chalcone/stilbene_synt_N"/>
</dbReference>
<dbReference type="PIRSF" id="PIRSF000451">
    <property type="entry name" value="PKS_III"/>
    <property type="match status" value="1"/>
</dbReference>
<feature type="active site" description="Acyl-thioester intermediate" evidence="3">
    <location>
        <position position="150"/>
    </location>
</feature>
<proteinExistence type="inferred from homology"/>
<dbReference type="SUPFAM" id="SSF53901">
    <property type="entry name" value="Thiolase-like"/>
    <property type="match status" value="1"/>
</dbReference>
<keyword evidence="2" id="KW-0808">Transferase</keyword>
<dbReference type="Pfam" id="PF00195">
    <property type="entry name" value="Chal_sti_synt_N"/>
    <property type="match status" value="1"/>
</dbReference>
<evidence type="ECO:0000256" key="2">
    <source>
        <dbReference type="ARBA" id="ARBA00022679"/>
    </source>
</evidence>
<keyword evidence="7" id="KW-1185">Reference proteome</keyword>
<dbReference type="InterPro" id="IPR011141">
    <property type="entry name" value="Polyketide_synthase_type-III"/>
</dbReference>
<reference evidence="6 7" key="1">
    <citation type="submission" date="2020-01" db="EMBL/GenBank/DDBJ databases">
        <title>Genomes of bacteria type strains.</title>
        <authorList>
            <person name="Chen J."/>
            <person name="Zhu S."/>
            <person name="Chen J."/>
        </authorList>
    </citation>
    <scope>NUCLEOTIDE SEQUENCE [LARGE SCALE GENOMIC DNA]</scope>
    <source>
        <strain evidence="6 7">KCTC 52919</strain>
    </source>
</reference>
<dbReference type="GO" id="GO:0030639">
    <property type="term" value="P:polyketide biosynthetic process"/>
    <property type="evidence" value="ECO:0007669"/>
    <property type="project" value="TreeGrafter"/>
</dbReference>
<accession>A0A6L9MNA8</accession>
<evidence type="ECO:0000256" key="1">
    <source>
        <dbReference type="ARBA" id="ARBA00005531"/>
    </source>
</evidence>
<evidence type="ECO:0000313" key="7">
    <source>
        <dbReference type="Proteomes" id="UP000476332"/>
    </source>
</evidence>
<dbReference type="AlphaFoldDB" id="A0A6L9MNA8"/>
<comment type="similarity">
    <text evidence="1">Belongs to the thiolase-like superfamily. Chalcone/stilbene synthases family.</text>
</comment>
<dbReference type="Proteomes" id="UP000476332">
    <property type="component" value="Unassembled WGS sequence"/>
</dbReference>
<sequence length="355" mass="38039">MTTAYLNRIATAVPPNDVHEAFVGFADRLLKDKRGHAAFRRMARRGQIDHRWSCLAASGASSGSALDDEGFYAFGNFPSTADRMRRYEIEAPALASRAVEALEIEDPGNLTHLIVISCTGLSAPGVDFELIRRFGLVPSIERTVVGFMGCYAAINGLKLARHIVRSEPQSRVLLVSLELCTLHLQESGDLEQVLTFMIFGDGCAAALVTAEPHGFALDAFHAVLVPQTAEHITWNIGDLGFDMVLSGAVPAGIAEGLRAGTARMLLDRAVGEFDLWAVHPGGRSVLDAVETALELPDKALAPSREVLRCYGNMSSATILFVLEAMLRDDHAGKNGCAMAFGPGLVAETMLFSAAA</sequence>
<evidence type="ECO:0000313" key="6">
    <source>
        <dbReference type="EMBL" id="NDV89389.1"/>
    </source>
</evidence>
<dbReference type="GO" id="GO:0016747">
    <property type="term" value="F:acyltransferase activity, transferring groups other than amino-acyl groups"/>
    <property type="evidence" value="ECO:0007669"/>
    <property type="project" value="InterPro"/>
</dbReference>
<dbReference type="InterPro" id="IPR016039">
    <property type="entry name" value="Thiolase-like"/>
</dbReference>
<dbReference type="Pfam" id="PF02797">
    <property type="entry name" value="Chal_sti_synt_C"/>
    <property type="match status" value="1"/>
</dbReference>
<dbReference type="CDD" id="cd00831">
    <property type="entry name" value="CHS_like"/>
    <property type="match status" value="1"/>
</dbReference>
<feature type="domain" description="Chalcone/stilbene synthase N-terminal" evidence="4">
    <location>
        <begin position="106"/>
        <end position="212"/>
    </location>
</feature>